<accession>A0A1I7UV08</accession>
<proteinExistence type="predicted"/>
<dbReference type="STRING" id="1561998.A0A1I7UV08"/>
<dbReference type="WBParaSite" id="Csp11.Scaffold630.g19622.t1">
    <property type="protein sequence ID" value="Csp11.Scaffold630.g19622.t1"/>
    <property type="gene ID" value="Csp11.Scaffold630.g19622"/>
</dbReference>
<keyword evidence="1" id="KW-1185">Reference proteome</keyword>
<protein>
    <submittedName>
        <fullName evidence="2">DUF725 domain-containing protein</fullName>
    </submittedName>
</protein>
<evidence type="ECO:0000313" key="1">
    <source>
        <dbReference type="Proteomes" id="UP000095282"/>
    </source>
</evidence>
<organism evidence="1 2">
    <name type="scientific">Caenorhabditis tropicalis</name>
    <dbReference type="NCBI Taxonomy" id="1561998"/>
    <lineage>
        <taxon>Eukaryota</taxon>
        <taxon>Metazoa</taxon>
        <taxon>Ecdysozoa</taxon>
        <taxon>Nematoda</taxon>
        <taxon>Chromadorea</taxon>
        <taxon>Rhabditida</taxon>
        <taxon>Rhabditina</taxon>
        <taxon>Rhabditomorpha</taxon>
        <taxon>Rhabditoidea</taxon>
        <taxon>Rhabditidae</taxon>
        <taxon>Peloderinae</taxon>
        <taxon>Caenorhabditis</taxon>
    </lineage>
</organism>
<reference evidence="2" key="1">
    <citation type="submission" date="2016-11" db="UniProtKB">
        <authorList>
            <consortium name="WormBaseParasite"/>
        </authorList>
    </citation>
    <scope>IDENTIFICATION</scope>
</reference>
<evidence type="ECO:0000313" key="2">
    <source>
        <dbReference type="WBParaSite" id="Csp11.Scaffold630.g19622.t1"/>
    </source>
</evidence>
<sequence>MFIVFFSLLALATAFPMELLDPNEDYGAIFEGMFENDSEICQEEVAKFKECFKDVAEEASQLSSSYSFPTQLEVAGSIEEVREALFCTGEVTCNKLIFSKYIIETGVYAVEHIYGDGYECLENEASFKGTLAKCVMSVASFDDIQSGNFDAIVSNLRPIARCATDAQVCGNTEKTAFLRGSMALAEMTEVSLGLARAVQTGDDSFLNDFDKKFNAAEFDNLEL</sequence>
<dbReference type="Proteomes" id="UP000095282">
    <property type="component" value="Unplaced"/>
</dbReference>
<name>A0A1I7UV08_9PELO</name>
<dbReference type="AlphaFoldDB" id="A0A1I7UV08"/>
<dbReference type="eggNOG" id="ENOG502TI1G">
    <property type="taxonomic scope" value="Eukaryota"/>
</dbReference>